<feature type="transmembrane region" description="Helical" evidence="8">
    <location>
        <begin position="411"/>
        <end position="435"/>
    </location>
</feature>
<name>A0A128ECB0_9BACT</name>
<feature type="transmembrane region" description="Helical" evidence="8">
    <location>
        <begin position="372"/>
        <end position="391"/>
    </location>
</feature>
<evidence type="ECO:0000256" key="8">
    <source>
        <dbReference type="SAM" id="Phobius"/>
    </source>
</evidence>
<feature type="transmembrane region" description="Helical" evidence="8">
    <location>
        <begin position="27"/>
        <end position="45"/>
    </location>
</feature>
<evidence type="ECO:0000256" key="5">
    <source>
        <dbReference type="ARBA" id="ARBA00023002"/>
    </source>
</evidence>
<dbReference type="GO" id="GO:0016491">
    <property type="term" value="F:oxidoreductase activity"/>
    <property type="evidence" value="ECO:0007669"/>
    <property type="project" value="UniProtKB-KW"/>
</dbReference>
<dbReference type="InterPro" id="IPR001750">
    <property type="entry name" value="ND/Mrp_TM"/>
</dbReference>
<feature type="transmembrane region" description="Helical" evidence="8">
    <location>
        <begin position="462"/>
        <end position="489"/>
    </location>
</feature>
<feature type="transmembrane region" description="Helical" evidence="8">
    <location>
        <begin position="291"/>
        <end position="314"/>
    </location>
</feature>
<sequence length="648" mass="71410">MQTIYLTFLILSFITLLFYKAPKLGAFFGFGLSALISLISSLYFLTHMFETHSFSLGSGFLFTPNFLLEPIGNFFSFIVCFIAFICAIFSIKYVLSYAKKANLAVFASLFNTFVLSMLLVISANNVFSFIVLWELMTLISALLIMVDDNKFSQKAVMMYLGIAQIGAFCIVCALVILGHFAGSFEFSQFDKVSLTPALNLVVFLLFFIGFASKAGLFPLHVWLPLAHPVAPSNISALMSGVMLKVAIFVFIKFSLFLEISTSFAYICLVLGGITALVCMLYAAIQNNYKVAIAYSSCENIGIIFMGIGTCFYGLATSNSIVVLGGALATFYHILNHSVFKSLLFLGSGAVHSATHTFDMNKLGGLDKKMPKISILMLVGVAGAAALPPLNGFASEWVLYKSMLAGGVDVSVASRAVFILCILALGVAGALAVMCYSKIYGAIFSGVARDKEIEKHAKDGDKFMVCSMGVLAVCVVLLGVFMSEICEFILNIIKTIPRFSAFEFNRSEFISLPLVFVLLAFLSVLPLWVLWVLKSNSLKPRLSEPWACGFKYSPNMQIGSNPYTGDLRKVFSFFYRTKSVVKTTDYFAKVEYKSKTKEVVYNYIYEPVIKFCIFLADKIGAFQNGRTNAYAAYILAYLCLVLVLGYYFL</sequence>
<keyword evidence="5 10" id="KW-0560">Oxidoreductase</keyword>
<feature type="transmembrane region" description="Helical" evidence="8">
    <location>
        <begin position="5"/>
        <end position="21"/>
    </location>
</feature>
<keyword evidence="4 8" id="KW-1133">Transmembrane helix</keyword>
<dbReference type="GO" id="GO:0005524">
    <property type="term" value="F:ATP binding"/>
    <property type="evidence" value="ECO:0007669"/>
    <property type="project" value="UniProtKB-KW"/>
</dbReference>
<dbReference type="PANTHER" id="PTHR42682:SF3">
    <property type="entry name" value="FORMATE HYDROGENLYASE SUBUNIT 3-RELATED"/>
    <property type="match status" value="1"/>
</dbReference>
<keyword evidence="11" id="KW-1185">Reference proteome</keyword>
<keyword evidence="10" id="KW-0067">ATP-binding</keyword>
<feature type="domain" description="NADH:quinone oxidoreductase/Mrp antiporter transmembrane" evidence="9">
    <location>
        <begin position="123"/>
        <end position="411"/>
    </location>
</feature>
<feature type="transmembrane region" description="Helical" evidence="8">
    <location>
        <begin position="74"/>
        <end position="95"/>
    </location>
</feature>
<accession>A0A128ECB0</accession>
<dbReference type="AlphaFoldDB" id="A0A128ECB0"/>
<dbReference type="Pfam" id="PF00361">
    <property type="entry name" value="Proton_antipo_M"/>
    <property type="match status" value="1"/>
</dbReference>
<evidence type="ECO:0000313" key="10">
    <source>
        <dbReference type="EMBL" id="CZE46634.1"/>
    </source>
</evidence>
<keyword evidence="2" id="KW-1003">Cell membrane</keyword>
<gene>
    <name evidence="10" type="primary">ylxH_1</name>
    <name evidence="10" type="ORF">ERS672216_00480</name>
</gene>
<keyword evidence="10" id="KW-0547">Nucleotide-binding</keyword>
<keyword evidence="6 8" id="KW-0472">Membrane</keyword>
<keyword evidence="3 7" id="KW-0812">Transmembrane</keyword>
<feature type="transmembrane region" description="Helical" evidence="8">
    <location>
        <begin position="263"/>
        <end position="284"/>
    </location>
</feature>
<dbReference type="PRINTS" id="PR01434">
    <property type="entry name" value="NADHDHGNASE5"/>
</dbReference>
<evidence type="ECO:0000256" key="1">
    <source>
        <dbReference type="ARBA" id="ARBA00004651"/>
    </source>
</evidence>
<evidence type="ECO:0000256" key="6">
    <source>
        <dbReference type="ARBA" id="ARBA00023136"/>
    </source>
</evidence>
<dbReference type="GO" id="GO:0005886">
    <property type="term" value="C:plasma membrane"/>
    <property type="evidence" value="ECO:0007669"/>
    <property type="project" value="UniProtKB-SubCell"/>
</dbReference>
<feature type="transmembrane region" description="Helical" evidence="8">
    <location>
        <begin position="158"/>
        <end position="180"/>
    </location>
</feature>
<dbReference type="Proteomes" id="UP000069632">
    <property type="component" value="Unassembled WGS sequence"/>
</dbReference>
<feature type="transmembrane region" description="Helical" evidence="8">
    <location>
        <begin position="235"/>
        <end position="257"/>
    </location>
</feature>
<dbReference type="EMBL" id="FIZP01000001">
    <property type="protein sequence ID" value="CZE46634.1"/>
    <property type="molecule type" value="Genomic_DNA"/>
</dbReference>
<dbReference type="EC" id="1.-.-.-" evidence="10"/>
<evidence type="ECO:0000256" key="4">
    <source>
        <dbReference type="ARBA" id="ARBA00022989"/>
    </source>
</evidence>
<feature type="transmembrane region" description="Helical" evidence="8">
    <location>
        <begin position="127"/>
        <end position="146"/>
    </location>
</feature>
<evidence type="ECO:0000256" key="2">
    <source>
        <dbReference type="ARBA" id="ARBA00022475"/>
    </source>
</evidence>
<comment type="subcellular location">
    <subcellularLocation>
        <location evidence="1">Cell membrane</location>
        <topology evidence="1">Multi-pass membrane protein</topology>
    </subcellularLocation>
    <subcellularLocation>
        <location evidence="7">Membrane</location>
        <topology evidence="7">Multi-pass membrane protein</topology>
    </subcellularLocation>
</comment>
<dbReference type="PANTHER" id="PTHR42682">
    <property type="entry name" value="HYDROGENASE-4 COMPONENT F"/>
    <property type="match status" value="1"/>
</dbReference>
<dbReference type="InterPro" id="IPR052175">
    <property type="entry name" value="ComplexI-like_HydComp"/>
</dbReference>
<dbReference type="RefSeq" id="WP_075493005.1">
    <property type="nucleotide sequence ID" value="NZ_CP053844.1"/>
</dbReference>
<evidence type="ECO:0000256" key="3">
    <source>
        <dbReference type="ARBA" id="ARBA00022692"/>
    </source>
</evidence>
<reference evidence="10 11" key="1">
    <citation type="submission" date="2016-02" db="EMBL/GenBank/DDBJ databases">
        <authorList>
            <consortium name="Pathogen Informatics"/>
        </authorList>
    </citation>
    <scope>NUCLEOTIDE SEQUENCE [LARGE SCALE GENOMIC DNA]</scope>
    <source>
        <strain evidence="10 11">RC20</strain>
    </source>
</reference>
<feature type="transmembrane region" description="Helical" evidence="8">
    <location>
        <begin position="629"/>
        <end position="647"/>
    </location>
</feature>
<protein>
    <submittedName>
        <fullName evidence="10">ATP-binding protein</fullName>
        <ecNumber evidence="10">1.-.-.-</ecNumber>
    </submittedName>
</protein>
<feature type="transmembrane region" description="Helical" evidence="8">
    <location>
        <begin position="509"/>
        <end position="532"/>
    </location>
</feature>
<evidence type="ECO:0000313" key="11">
    <source>
        <dbReference type="Proteomes" id="UP000069632"/>
    </source>
</evidence>
<evidence type="ECO:0000256" key="7">
    <source>
        <dbReference type="RuleBase" id="RU000320"/>
    </source>
</evidence>
<organism evidence="10 11">
    <name type="scientific">Campylobacter geochelonis</name>
    <dbReference type="NCBI Taxonomy" id="1780362"/>
    <lineage>
        <taxon>Bacteria</taxon>
        <taxon>Pseudomonadati</taxon>
        <taxon>Campylobacterota</taxon>
        <taxon>Epsilonproteobacteria</taxon>
        <taxon>Campylobacterales</taxon>
        <taxon>Campylobacteraceae</taxon>
        <taxon>Campylobacter</taxon>
    </lineage>
</organism>
<evidence type="ECO:0000259" key="9">
    <source>
        <dbReference type="Pfam" id="PF00361"/>
    </source>
</evidence>
<proteinExistence type="predicted"/>
<feature type="transmembrane region" description="Helical" evidence="8">
    <location>
        <begin position="102"/>
        <end position="121"/>
    </location>
</feature>
<dbReference type="OrthoDB" id="9811798at2"/>
<feature type="transmembrane region" description="Helical" evidence="8">
    <location>
        <begin position="200"/>
        <end position="223"/>
    </location>
</feature>